<dbReference type="CDD" id="cd02440">
    <property type="entry name" value="AdoMet_MTases"/>
    <property type="match status" value="1"/>
</dbReference>
<feature type="non-terminal residue" evidence="2">
    <location>
        <position position="254"/>
    </location>
</feature>
<sequence>MLPFYEVGGVGQVFVPSQFRDFAPEDVRIKLFTNQDLERPNRIFSHIKRGGVAALSGDSDLISNTVEFINRKKDELVKPSLNQGRKRDFKSSDRPRAEKKQSSPLLKLMILVNASGLLQVEPASDLPYLLELVGENPEANQDCPFLIPVPALKKIQDSLQQPYETDALEKSLVVSENVLPPQSKETIHLFQQGFWCVKDSLPMEATVLDLGCGSGILSILAAHRLAGRKPKVLASDILPEAVATTKINLYRFNL</sequence>
<organism evidence="2">
    <name type="scientific">marine metagenome</name>
    <dbReference type="NCBI Taxonomy" id="408172"/>
    <lineage>
        <taxon>unclassified sequences</taxon>
        <taxon>metagenomes</taxon>
        <taxon>ecological metagenomes</taxon>
    </lineage>
</organism>
<dbReference type="EMBL" id="UINC01080704">
    <property type="protein sequence ID" value="SVC23892.1"/>
    <property type="molecule type" value="Genomic_DNA"/>
</dbReference>
<name>A0A382KKL1_9ZZZZ</name>
<dbReference type="Gene3D" id="3.40.50.150">
    <property type="entry name" value="Vaccinia Virus protein VP39"/>
    <property type="match status" value="1"/>
</dbReference>
<feature type="region of interest" description="Disordered" evidence="1">
    <location>
        <begin position="80"/>
        <end position="100"/>
    </location>
</feature>
<feature type="compositionally biased region" description="Basic and acidic residues" evidence="1">
    <location>
        <begin position="85"/>
        <end position="100"/>
    </location>
</feature>
<protein>
    <recommendedName>
        <fullName evidence="3">Methyltransferase small domain-containing protein</fullName>
    </recommendedName>
</protein>
<evidence type="ECO:0000256" key="1">
    <source>
        <dbReference type="SAM" id="MobiDB-lite"/>
    </source>
</evidence>
<proteinExistence type="predicted"/>
<accession>A0A382KKL1</accession>
<dbReference type="AlphaFoldDB" id="A0A382KKL1"/>
<dbReference type="Pfam" id="PF06325">
    <property type="entry name" value="PrmA"/>
    <property type="match status" value="1"/>
</dbReference>
<reference evidence="2" key="1">
    <citation type="submission" date="2018-05" db="EMBL/GenBank/DDBJ databases">
        <authorList>
            <person name="Lanie J.A."/>
            <person name="Ng W.-L."/>
            <person name="Kazmierczak K.M."/>
            <person name="Andrzejewski T.M."/>
            <person name="Davidsen T.M."/>
            <person name="Wayne K.J."/>
            <person name="Tettelin H."/>
            <person name="Glass J.I."/>
            <person name="Rusch D."/>
            <person name="Podicherti R."/>
            <person name="Tsui H.-C.T."/>
            <person name="Winkler M.E."/>
        </authorList>
    </citation>
    <scope>NUCLEOTIDE SEQUENCE</scope>
</reference>
<evidence type="ECO:0000313" key="2">
    <source>
        <dbReference type="EMBL" id="SVC23892.1"/>
    </source>
</evidence>
<gene>
    <name evidence="2" type="ORF">METZ01_LOCUS276746</name>
</gene>
<evidence type="ECO:0008006" key="3">
    <source>
        <dbReference type="Google" id="ProtNLM"/>
    </source>
</evidence>
<dbReference type="SUPFAM" id="SSF53335">
    <property type="entry name" value="S-adenosyl-L-methionine-dependent methyltransferases"/>
    <property type="match status" value="1"/>
</dbReference>
<dbReference type="InterPro" id="IPR029063">
    <property type="entry name" value="SAM-dependent_MTases_sf"/>
</dbReference>